<evidence type="ECO:0000256" key="8">
    <source>
        <dbReference type="SAM" id="SignalP"/>
    </source>
</evidence>
<dbReference type="SUPFAM" id="SSF56954">
    <property type="entry name" value="Outer membrane efflux proteins (OEP)"/>
    <property type="match status" value="1"/>
</dbReference>
<keyword evidence="7" id="KW-0998">Cell outer membrane</keyword>
<evidence type="ECO:0000256" key="2">
    <source>
        <dbReference type="ARBA" id="ARBA00007613"/>
    </source>
</evidence>
<keyword evidence="3" id="KW-0813">Transport</keyword>
<evidence type="ECO:0000256" key="3">
    <source>
        <dbReference type="ARBA" id="ARBA00022448"/>
    </source>
</evidence>
<sequence>MKVKLILILICILPFKLFAQQQWNLKDCIAYGLKNNRSSVVYENEKKAADAKAKEALAAYLPSLNVSSSFDDNLKVQQSIIPAGIFGPDPLRISLTQRYNTNSVAELDQTIFDQSLLTGLKANKYSRQQADLNIKKNEETVIYNIGNDYYQTYVYREQLRLLRSNLEIYYKQMKISQLQVQKGISLQKDLDRVTVNYNNAVSQIRVAESNLTLARNQLKYDMGFPISTELPVDTVAQENLANPPVTNVEATRFSPENRTDYQLSEINSQLLNIDQKRIKAGALPTLTGYAKYGEYGYGTTIGPAFNHLNPYSAVGLKLSIPLFNFYKRNAQYNQAKYKSMNALENLKLDSGKYAVEYQSAITKLVKAQSNLESDKRNIELAESVFRTTDLQYKKGVTNLTDWLDARTSVKDAQNNYLNSLYTFYLDKILLTPDMLPIDSDYALSLIDAFLVHHVIALAVETEDQA</sequence>
<dbReference type="Gene3D" id="1.20.1600.10">
    <property type="entry name" value="Outer membrane efflux proteins (OEP)"/>
    <property type="match status" value="1"/>
</dbReference>
<reference evidence="9" key="1">
    <citation type="submission" date="2011-09" db="EMBL/GenBank/DDBJ databases">
        <title>The permanent draft genome of Mucilaginibacter paludis DSM 18603.</title>
        <authorList>
            <consortium name="US DOE Joint Genome Institute (JGI-PGF)"/>
            <person name="Lucas S."/>
            <person name="Han J."/>
            <person name="Lapidus A."/>
            <person name="Bruce D."/>
            <person name="Goodwin L."/>
            <person name="Pitluck S."/>
            <person name="Peters L."/>
            <person name="Kyrpides N."/>
            <person name="Mavromatis K."/>
            <person name="Ivanova N."/>
            <person name="Mikhailova N."/>
            <person name="Held B."/>
            <person name="Detter J.C."/>
            <person name="Tapia R."/>
            <person name="Han C."/>
            <person name="Land M."/>
            <person name="Hauser L."/>
            <person name="Markowitz V."/>
            <person name="Cheng J.-F."/>
            <person name="Hugenholtz P."/>
            <person name="Woyke T."/>
            <person name="Wu D."/>
            <person name="Tindall B."/>
            <person name="Brambilla E."/>
            <person name="Klenk H.-P."/>
            <person name="Eisen J.A."/>
        </authorList>
    </citation>
    <scope>NUCLEOTIDE SEQUENCE [LARGE SCALE GENOMIC DNA]</scope>
    <source>
        <strain evidence="9">DSM 18603</strain>
    </source>
</reference>
<feature type="chain" id="PRO_5005682721" evidence="8">
    <location>
        <begin position="20"/>
        <end position="465"/>
    </location>
</feature>
<comment type="similarity">
    <text evidence="2">Belongs to the outer membrane factor (OMF) (TC 1.B.17) family.</text>
</comment>
<dbReference type="STRING" id="714943.Mucpa_5604"/>
<dbReference type="PANTHER" id="PTHR30026">
    <property type="entry name" value="OUTER MEMBRANE PROTEIN TOLC"/>
    <property type="match status" value="1"/>
</dbReference>
<dbReference type="HOGENOM" id="CLU_012817_11_2_10"/>
<keyword evidence="4" id="KW-1134">Transmembrane beta strand</keyword>
<dbReference type="RefSeq" id="WP_008510988.1">
    <property type="nucleotide sequence ID" value="NZ_CM001403.1"/>
</dbReference>
<protein>
    <submittedName>
        <fullName evidence="9">Outer membrane efflux protein</fullName>
    </submittedName>
</protein>
<evidence type="ECO:0000256" key="6">
    <source>
        <dbReference type="ARBA" id="ARBA00023136"/>
    </source>
</evidence>
<dbReference type="InterPro" id="IPR051906">
    <property type="entry name" value="TolC-like"/>
</dbReference>
<comment type="subcellular location">
    <subcellularLocation>
        <location evidence="1">Cell outer membrane</location>
    </subcellularLocation>
</comment>
<dbReference type="AlphaFoldDB" id="H1Y138"/>
<dbReference type="Proteomes" id="UP000002774">
    <property type="component" value="Chromosome"/>
</dbReference>
<name>H1Y138_9SPHI</name>
<dbReference type="eggNOG" id="COG1538">
    <property type="taxonomic scope" value="Bacteria"/>
</dbReference>
<organism evidence="9 10">
    <name type="scientific">Mucilaginibacter paludis DSM 18603</name>
    <dbReference type="NCBI Taxonomy" id="714943"/>
    <lineage>
        <taxon>Bacteria</taxon>
        <taxon>Pseudomonadati</taxon>
        <taxon>Bacteroidota</taxon>
        <taxon>Sphingobacteriia</taxon>
        <taxon>Sphingobacteriales</taxon>
        <taxon>Sphingobacteriaceae</taxon>
        <taxon>Mucilaginibacter</taxon>
    </lineage>
</organism>
<dbReference type="InterPro" id="IPR003423">
    <property type="entry name" value="OMP_efflux"/>
</dbReference>
<dbReference type="GO" id="GO:1990281">
    <property type="term" value="C:efflux pump complex"/>
    <property type="evidence" value="ECO:0007669"/>
    <property type="project" value="TreeGrafter"/>
</dbReference>
<keyword evidence="8" id="KW-0732">Signal</keyword>
<dbReference type="PANTHER" id="PTHR30026:SF20">
    <property type="entry name" value="OUTER MEMBRANE PROTEIN TOLC"/>
    <property type="match status" value="1"/>
</dbReference>
<keyword evidence="10" id="KW-1185">Reference proteome</keyword>
<keyword evidence="5" id="KW-0812">Transmembrane</keyword>
<proteinExistence type="inferred from homology"/>
<accession>H1Y138</accession>
<feature type="signal peptide" evidence="8">
    <location>
        <begin position="1"/>
        <end position="19"/>
    </location>
</feature>
<keyword evidence="6" id="KW-0472">Membrane</keyword>
<dbReference type="GO" id="GO:0015562">
    <property type="term" value="F:efflux transmembrane transporter activity"/>
    <property type="evidence" value="ECO:0007669"/>
    <property type="project" value="InterPro"/>
</dbReference>
<dbReference type="EMBL" id="CM001403">
    <property type="protein sequence ID" value="EHQ29673.1"/>
    <property type="molecule type" value="Genomic_DNA"/>
</dbReference>
<dbReference type="Pfam" id="PF02321">
    <property type="entry name" value="OEP"/>
    <property type="match status" value="2"/>
</dbReference>
<gene>
    <name evidence="9" type="ORF">Mucpa_5604</name>
</gene>
<evidence type="ECO:0000256" key="7">
    <source>
        <dbReference type="ARBA" id="ARBA00023237"/>
    </source>
</evidence>
<evidence type="ECO:0000313" key="10">
    <source>
        <dbReference type="Proteomes" id="UP000002774"/>
    </source>
</evidence>
<dbReference type="GO" id="GO:0009279">
    <property type="term" value="C:cell outer membrane"/>
    <property type="evidence" value="ECO:0007669"/>
    <property type="project" value="UniProtKB-SubCell"/>
</dbReference>
<evidence type="ECO:0000256" key="5">
    <source>
        <dbReference type="ARBA" id="ARBA00022692"/>
    </source>
</evidence>
<dbReference type="OrthoDB" id="367883at2"/>
<evidence type="ECO:0000256" key="4">
    <source>
        <dbReference type="ARBA" id="ARBA00022452"/>
    </source>
</evidence>
<evidence type="ECO:0000256" key="1">
    <source>
        <dbReference type="ARBA" id="ARBA00004442"/>
    </source>
</evidence>
<evidence type="ECO:0000313" key="9">
    <source>
        <dbReference type="EMBL" id="EHQ29673.1"/>
    </source>
</evidence>
<dbReference type="GO" id="GO:0015288">
    <property type="term" value="F:porin activity"/>
    <property type="evidence" value="ECO:0007669"/>
    <property type="project" value="TreeGrafter"/>
</dbReference>